<dbReference type="eggNOG" id="COG1587">
    <property type="taxonomic scope" value="Bacteria"/>
</dbReference>
<comment type="pathway">
    <text evidence="1 9">Porphyrin-containing compound metabolism; protoporphyrin-IX biosynthesis; coproporphyrinogen-III from 5-aminolevulinate: step 3/4.</text>
</comment>
<keyword evidence="12" id="KW-1185">Reference proteome</keyword>
<dbReference type="KEGG" id="aeh:Mlg_2669"/>
<keyword evidence="5 9" id="KW-0627">Porphyrin biosynthesis</keyword>
<accession>Q0A578</accession>
<dbReference type="GO" id="GO:0004852">
    <property type="term" value="F:uroporphyrinogen-III synthase activity"/>
    <property type="evidence" value="ECO:0007669"/>
    <property type="project" value="UniProtKB-UniRule"/>
</dbReference>
<protein>
    <recommendedName>
        <fullName evidence="7 9">Uroporphyrinogen-III synthase</fullName>
        <ecNumber evidence="3 9">4.2.1.75</ecNumber>
    </recommendedName>
</protein>
<evidence type="ECO:0000313" key="11">
    <source>
        <dbReference type="EMBL" id="ABI58009.1"/>
    </source>
</evidence>
<dbReference type="PANTHER" id="PTHR38042:SF1">
    <property type="entry name" value="UROPORPHYRINOGEN-III SYNTHASE, CHLOROPLASTIC"/>
    <property type="match status" value="1"/>
</dbReference>
<comment type="similarity">
    <text evidence="2 9">Belongs to the uroporphyrinogen-III synthase family.</text>
</comment>
<organism evidence="11 12">
    <name type="scientific">Alkalilimnicola ehrlichii (strain ATCC BAA-1101 / DSM 17681 / MLHE-1)</name>
    <dbReference type="NCBI Taxonomy" id="187272"/>
    <lineage>
        <taxon>Bacteria</taxon>
        <taxon>Pseudomonadati</taxon>
        <taxon>Pseudomonadota</taxon>
        <taxon>Gammaproteobacteria</taxon>
        <taxon>Chromatiales</taxon>
        <taxon>Ectothiorhodospiraceae</taxon>
        <taxon>Alkalilimnicola</taxon>
    </lineage>
</organism>
<dbReference type="EMBL" id="CP000453">
    <property type="protein sequence ID" value="ABI58009.1"/>
    <property type="molecule type" value="Genomic_DNA"/>
</dbReference>
<comment type="catalytic activity">
    <reaction evidence="8 9">
        <text>hydroxymethylbilane = uroporphyrinogen III + H2O</text>
        <dbReference type="Rhea" id="RHEA:18965"/>
        <dbReference type="ChEBI" id="CHEBI:15377"/>
        <dbReference type="ChEBI" id="CHEBI:57308"/>
        <dbReference type="ChEBI" id="CHEBI:57845"/>
        <dbReference type="EC" id="4.2.1.75"/>
    </reaction>
</comment>
<evidence type="ECO:0000256" key="3">
    <source>
        <dbReference type="ARBA" id="ARBA00013109"/>
    </source>
</evidence>
<proteinExistence type="inferred from homology"/>
<dbReference type="SUPFAM" id="SSF69618">
    <property type="entry name" value="HemD-like"/>
    <property type="match status" value="1"/>
</dbReference>
<dbReference type="GO" id="GO:0006782">
    <property type="term" value="P:protoporphyrinogen IX biosynthetic process"/>
    <property type="evidence" value="ECO:0007669"/>
    <property type="project" value="UniProtKB-UniRule"/>
</dbReference>
<dbReference type="UniPathway" id="UPA00251">
    <property type="reaction ID" value="UER00320"/>
</dbReference>
<dbReference type="PANTHER" id="PTHR38042">
    <property type="entry name" value="UROPORPHYRINOGEN-III SYNTHASE, CHLOROPLASTIC"/>
    <property type="match status" value="1"/>
</dbReference>
<evidence type="ECO:0000256" key="4">
    <source>
        <dbReference type="ARBA" id="ARBA00023239"/>
    </source>
</evidence>
<dbReference type="Pfam" id="PF02602">
    <property type="entry name" value="HEM4"/>
    <property type="match status" value="1"/>
</dbReference>
<evidence type="ECO:0000256" key="9">
    <source>
        <dbReference type="RuleBase" id="RU366031"/>
    </source>
</evidence>
<dbReference type="InterPro" id="IPR039793">
    <property type="entry name" value="UROS/Hem4"/>
</dbReference>
<evidence type="ECO:0000256" key="1">
    <source>
        <dbReference type="ARBA" id="ARBA00004772"/>
    </source>
</evidence>
<dbReference type="OrthoDB" id="9787650at2"/>
<dbReference type="InterPro" id="IPR003754">
    <property type="entry name" value="4pyrrol_synth_uPrphyn_synth"/>
</dbReference>
<evidence type="ECO:0000313" key="12">
    <source>
        <dbReference type="Proteomes" id="UP000001962"/>
    </source>
</evidence>
<dbReference type="InterPro" id="IPR036108">
    <property type="entry name" value="4pyrrol_syn_uPrphyn_synt_sf"/>
</dbReference>
<evidence type="ECO:0000256" key="5">
    <source>
        <dbReference type="ARBA" id="ARBA00023244"/>
    </source>
</evidence>
<reference evidence="12" key="1">
    <citation type="submission" date="2006-08" db="EMBL/GenBank/DDBJ databases">
        <title>Complete sequence of Alkalilimnicola ehrilichei MLHE-1.</title>
        <authorList>
            <person name="Copeland A."/>
            <person name="Lucas S."/>
            <person name="Lapidus A."/>
            <person name="Barry K."/>
            <person name="Detter J.C."/>
            <person name="Glavina del Rio T."/>
            <person name="Hammon N."/>
            <person name="Israni S."/>
            <person name="Dalin E."/>
            <person name="Tice H."/>
            <person name="Pitluck S."/>
            <person name="Sims D."/>
            <person name="Brettin T."/>
            <person name="Bruce D."/>
            <person name="Han C."/>
            <person name="Tapia R."/>
            <person name="Gilna P."/>
            <person name="Schmutz J."/>
            <person name="Larimer F."/>
            <person name="Land M."/>
            <person name="Hauser L."/>
            <person name="Kyrpides N."/>
            <person name="Mikhailova N."/>
            <person name="Oremland R.S."/>
            <person name="Hoeft S.E."/>
            <person name="Switzer-Blum J."/>
            <person name="Kulp T."/>
            <person name="King G."/>
            <person name="Tabita R."/>
            <person name="Witte B."/>
            <person name="Santini J.M."/>
            <person name="Basu P."/>
            <person name="Hollibaugh J.T."/>
            <person name="Xie G."/>
            <person name="Stolz J.F."/>
            <person name="Richardson P."/>
        </authorList>
    </citation>
    <scope>NUCLEOTIDE SEQUENCE [LARGE SCALE GENOMIC DNA]</scope>
    <source>
        <strain evidence="12">ATCC BAA-1101 / DSM 17681 / MLHE-1</strain>
    </source>
</reference>
<dbReference type="CDD" id="cd06578">
    <property type="entry name" value="HemD"/>
    <property type="match status" value="1"/>
</dbReference>
<feature type="domain" description="Tetrapyrrole biosynthesis uroporphyrinogen III synthase" evidence="10">
    <location>
        <begin position="23"/>
        <end position="249"/>
    </location>
</feature>
<evidence type="ECO:0000259" key="10">
    <source>
        <dbReference type="Pfam" id="PF02602"/>
    </source>
</evidence>
<dbReference type="RefSeq" id="WP_011630402.1">
    <property type="nucleotide sequence ID" value="NC_008340.1"/>
</dbReference>
<keyword evidence="4 9" id="KW-0456">Lyase</keyword>
<sequence length="261" mass="27815">MALPAGYGVLVTRPAHQAAGLCRTLEAAGARVWALPTLEIVPQPESALPAAAVAALGEADWLIFVSPNAVHHGLACMARHGVRPRPDARIAAVGKGTERALHRVGLSVTAVPQAGFTSEDLAREPAFGDMRGQRVMIVRGDSGRAWLAEHLRGQGAEVAFLAVYRAVRPQVDAQPVVEALQAGRLHSVIITSVRGLDNLWFMLGDSGRVLVQRRALVTVSPRIARYAEQAGHTGPVVVARSPADEDLLQAVHQASEHHNTR</sequence>
<evidence type="ECO:0000256" key="6">
    <source>
        <dbReference type="ARBA" id="ARBA00037589"/>
    </source>
</evidence>
<dbReference type="Proteomes" id="UP000001962">
    <property type="component" value="Chromosome"/>
</dbReference>
<dbReference type="HOGENOM" id="CLU_011276_9_4_6"/>
<name>Q0A578_ALKEH</name>
<evidence type="ECO:0000256" key="8">
    <source>
        <dbReference type="ARBA" id="ARBA00048617"/>
    </source>
</evidence>
<dbReference type="GO" id="GO:0006780">
    <property type="term" value="P:uroporphyrinogen III biosynthetic process"/>
    <property type="evidence" value="ECO:0007669"/>
    <property type="project" value="UniProtKB-UniRule"/>
</dbReference>
<gene>
    <name evidence="11" type="ordered locus">Mlg_2669</name>
</gene>
<evidence type="ECO:0000256" key="2">
    <source>
        <dbReference type="ARBA" id="ARBA00008133"/>
    </source>
</evidence>
<dbReference type="EC" id="4.2.1.75" evidence="3 9"/>
<comment type="function">
    <text evidence="6 9">Catalyzes cyclization of the linear tetrapyrrole, hydroxymethylbilane, to the macrocyclic uroporphyrinogen III.</text>
</comment>
<dbReference type="AlphaFoldDB" id="Q0A578"/>
<dbReference type="Gene3D" id="3.40.50.10090">
    <property type="match status" value="2"/>
</dbReference>
<evidence type="ECO:0000256" key="7">
    <source>
        <dbReference type="ARBA" id="ARBA00040167"/>
    </source>
</evidence>